<name>A0A137YT80_9ACTN</name>
<keyword evidence="1" id="KW-1133">Transmembrane helix</keyword>
<feature type="transmembrane region" description="Helical" evidence="1">
    <location>
        <begin position="88"/>
        <end position="108"/>
    </location>
</feature>
<dbReference type="EMBL" id="LSRE01000050">
    <property type="protein sequence ID" value="KXO89118.1"/>
    <property type="molecule type" value="Genomic_DNA"/>
</dbReference>
<evidence type="ECO:0000313" key="3">
    <source>
        <dbReference type="Proteomes" id="UP000070409"/>
    </source>
</evidence>
<sequence>MLVYVLVIGIIGGAATFLVGSLIGNTTSVDGGFVYQANGFGAMLGFALAGLITQILASVVQASLFTGLLDIADGRSVSIGSFFKPRNLGQVVLAGVIIAVVTNVLMLIPFLGYIAALVIGFLTMFVVPVIVDRGLPAVDGLKEGFAIIQRDIGNSILTYVIAILIAFVGACLCGIGLLVAGPIASLLITFTYRRLSGGQVAPLTP</sequence>
<keyword evidence="1" id="KW-0472">Membrane</keyword>
<accession>A0A137YT80</accession>
<evidence type="ECO:0008006" key="4">
    <source>
        <dbReference type="Google" id="ProtNLM"/>
    </source>
</evidence>
<dbReference type="Proteomes" id="UP000070409">
    <property type="component" value="Unassembled WGS sequence"/>
</dbReference>
<keyword evidence="1" id="KW-0812">Transmembrane</keyword>
<feature type="transmembrane region" description="Helical" evidence="1">
    <location>
        <begin position="43"/>
        <end position="68"/>
    </location>
</feature>
<gene>
    <name evidence="2" type="ORF">AXK61_10915</name>
</gene>
<proteinExistence type="predicted"/>
<feature type="transmembrane region" description="Helical" evidence="1">
    <location>
        <begin position="114"/>
        <end position="135"/>
    </location>
</feature>
<evidence type="ECO:0000313" key="2">
    <source>
        <dbReference type="EMBL" id="KXO89118.1"/>
    </source>
</evidence>
<protein>
    <recommendedName>
        <fullName evidence="4">Integral membrane protein</fullName>
    </recommendedName>
</protein>
<comment type="caution">
    <text evidence="2">The sequence shown here is derived from an EMBL/GenBank/DDBJ whole genome shotgun (WGS) entry which is preliminary data.</text>
</comment>
<reference evidence="2 3" key="1">
    <citation type="submission" date="2016-02" db="EMBL/GenBank/DDBJ databases">
        <authorList>
            <person name="Teng J.L."/>
            <person name="Tang Y."/>
            <person name="Huang Y."/>
            <person name="Guo F."/>
            <person name="Wei W."/>
            <person name="Chen J.H."/>
            <person name="Wong S.Y."/>
            <person name="Lau S.K."/>
            <person name="Woo P.C."/>
        </authorList>
    </citation>
    <scope>NUCLEOTIDE SEQUENCE [LARGE SCALE GENOMIC DNA]</scope>
    <source>
        <strain evidence="2 3">JCM 13375</strain>
    </source>
</reference>
<organism evidence="2 3">
    <name type="scientific">Tsukamurella pseudospumae</name>
    <dbReference type="NCBI Taxonomy" id="239498"/>
    <lineage>
        <taxon>Bacteria</taxon>
        <taxon>Bacillati</taxon>
        <taxon>Actinomycetota</taxon>
        <taxon>Actinomycetes</taxon>
        <taxon>Mycobacteriales</taxon>
        <taxon>Tsukamurellaceae</taxon>
        <taxon>Tsukamurella</taxon>
    </lineage>
</organism>
<evidence type="ECO:0000256" key="1">
    <source>
        <dbReference type="SAM" id="Phobius"/>
    </source>
</evidence>
<feature type="transmembrane region" description="Helical" evidence="1">
    <location>
        <begin position="156"/>
        <end position="188"/>
    </location>
</feature>
<keyword evidence="3" id="KW-1185">Reference proteome</keyword>
<feature type="transmembrane region" description="Helical" evidence="1">
    <location>
        <begin position="5"/>
        <end position="23"/>
    </location>
</feature>